<evidence type="ECO:0000313" key="1">
    <source>
        <dbReference type="EMBL" id="MDV5977346.1"/>
    </source>
</evidence>
<dbReference type="RefSeq" id="WP_317610270.1">
    <property type="nucleotide sequence ID" value="NZ_JAGQEX010000014.1"/>
</dbReference>
<evidence type="ECO:0000313" key="2">
    <source>
        <dbReference type="Proteomes" id="UP001186118"/>
    </source>
</evidence>
<name>A0AAE4Q6L0_STRCB</name>
<dbReference type="AlphaFoldDB" id="A0AAE4Q6L0"/>
<organism evidence="1 2">
    <name type="scientific">Streptococcus canis</name>
    <dbReference type="NCBI Taxonomy" id="1329"/>
    <lineage>
        <taxon>Bacteria</taxon>
        <taxon>Bacillati</taxon>
        <taxon>Bacillota</taxon>
        <taxon>Bacilli</taxon>
        <taxon>Lactobacillales</taxon>
        <taxon>Streptococcaceae</taxon>
        <taxon>Streptococcus</taxon>
    </lineage>
</organism>
<comment type="caution">
    <text evidence="1">The sequence shown here is derived from an EMBL/GenBank/DDBJ whole genome shotgun (WGS) entry which is preliminary data.</text>
</comment>
<sequence>MKADELVRTQPEVVNQTAGDVSSNQLPNEVTHLTHRAWDMPAVEMGDRAATIRNQATVNKAVITLVE</sequence>
<protein>
    <submittedName>
        <fullName evidence="1">Uncharacterized protein</fullName>
    </submittedName>
</protein>
<dbReference type="Proteomes" id="UP001186118">
    <property type="component" value="Unassembled WGS sequence"/>
</dbReference>
<reference evidence="1" key="1">
    <citation type="submission" date="2021-04" db="EMBL/GenBank/DDBJ databases">
        <title>Draft genomes of 20 S. canis strains.</title>
        <authorList>
            <person name="Pagnossin D."/>
            <person name="Weir W."/>
            <person name="Smith A."/>
            <person name="Ure R."/>
            <person name="Oravcova K."/>
        </authorList>
    </citation>
    <scope>NUCLEOTIDE SEQUENCE</scope>
    <source>
        <strain evidence="1">284</strain>
    </source>
</reference>
<dbReference type="EMBL" id="JAGQEX010000014">
    <property type="protein sequence ID" value="MDV5977346.1"/>
    <property type="molecule type" value="Genomic_DNA"/>
</dbReference>
<proteinExistence type="predicted"/>
<accession>A0AAE4Q6L0</accession>
<gene>
    <name evidence="1" type="ORF">KB584_07730</name>
</gene>